<gene>
    <name evidence="1" type="ORF">PSON_ATCC_30995.1.T0270282</name>
</gene>
<name>A0A8S1LRI8_9CILI</name>
<dbReference type="OrthoDB" id="303704at2759"/>
<evidence type="ECO:0000313" key="2">
    <source>
        <dbReference type="Proteomes" id="UP000692954"/>
    </source>
</evidence>
<protein>
    <submittedName>
        <fullName evidence="1">Uncharacterized protein</fullName>
    </submittedName>
</protein>
<keyword evidence="2" id="KW-1185">Reference proteome</keyword>
<proteinExistence type="predicted"/>
<dbReference type="AlphaFoldDB" id="A0A8S1LRI8"/>
<organism evidence="1 2">
    <name type="scientific">Paramecium sonneborni</name>
    <dbReference type="NCBI Taxonomy" id="65129"/>
    <lineage>
        <taxon>Eukaryota</taxon>
        <taxon>Sar</taxon>
        <taxon>Alveolata</taxon>
        <taxon>Ciliophora</taxon>
        <taxon>Intramacronucleata</taxon>
        <taxon>Oligohymenophorea</taxon>
        <taxon>Peniculida</taxon>
        <taxon>Parameciidae</taxon>
        <taxon>Paramecium</taxon>
    </lineage>
</organism>
<accession>A0A8S1LRI8</accession>
<comment type="caution">
    <text evidence="1">The sequence shown here is derived from an EMBL/GenBank/DDBJ whole genome shotgun (WGS) entry which is preliminary data.</text>
</comment>
<dbReference type="Proteomes" id="UP000692954">
    <property type="component" value="Unassembled WGS sequence"/>
</dbReference>
<evidence type="ECO:0000313" key="1">
    <source>
        <dbReference type="EMBL" id="CAD8071008.1"/>
    </source>
</evidence>
<reference evidence="1" key="1">
    <citation type="submission" date="2021-01" db="EMBL/GenBank/DDBJ databases">
        <authorList>
            <consortium name="Genoscope - CEA"/>
            <person name="William W."/>
        </authorList>
    </citation>
    <scope>NUCLEOTIDE SEQUENCE</scope>
</reference>
<sequence>MSGGTRVNQYFQSNNRRGCSALNNEKLDTSIHTPKMRLQNSTNDQLVIQKNHLLQLKQSPSFKLKNHRLSLKQDETKKINNISQTYAKKTRIAVLESLYHQFGTDDEHISLIKNTQQVKLQPIIQTPLSQTTYFGKLNQFNQNQNIEELHFQLVNIQQKYKYWLENFEKKNHSK</sequence>
<dbReference type="EMBL" id="CAJJDN010000027">
    <property type="protein sequence ID" value="CAD8071008.1"/>
    <property type="molecule type" value="Genomic_DNA"/>
</dbReference>